<organism evidence="2 3">
    <name type="scientific">Thermomonospora umbrina</name>
    <dbReference type="NCBI Taxonomy" id="111806"/>
    <lineage>
        <taxon>Bacteria</taxon>
        <taxon>Bacillati</taxon>
        <taxon>Actinomycetota</taxon>
        <taxon>Actinomycetes</taxon>
        <taxon>Streptosporangiales</taxon>
        <taxon>Thermomonosporaceae</taxon>
        <taxon>Thermomonospora</taxon>
    </lineage>
</organism>
<dbReference type="Proteomes" id="UP000256661">
    <property type="component" value="Unassembled WGS sequence"/>
</dbReference>
<reference evidence="2 3" key="1">
    <citation type="submission" date="2018-08" db="EMBL/GenBank/DDBJ databases">
        <title>Sequencing the genomes of 1000 actinobacteria strains.</title>
        <authorList>
            <person name="Klenk H.-P."/>
        </authorList>
    </citation>
    <scope>NUCLEOTIDE SEQUENCE [LARGE SCALE GENOMIC DNA]</scope>
    <source>
        <strain evidence="2 3">DSM 43927</strain>
    </source>
</reference>
<evidence type="ECO:0000313" key="2">
    <source>
        <dbReference type="EMBL" id="REF00604.1"/>
    </source>
</evidence>
<keyword evidence="3" id="KW-1185">Reference proteome</keyword>
<comment type="caution">
    <text evidence="2">The sequence shown here is derived from an EMBL/GenBank/DDBJ whole genome shotgun (WGS) entry which is preliminary data.</text>
</comment>
<sequence length="39" mass="4304">MTADGKHRPKPPKDNPTPKGPPTQDEQGPRPRPTTSTQR</sequence>
<feature type="region of interest" description="Disordered" evidence="1">
    <location>
        <begin position="1"/>
        <end position="39"/>
    </location>
</feature>
<gene>
    <name evidence="2" type="ORF">DFJ69_6159</name>
</gene>
<dbReference type="AlphaFoldDB" id="A0A3D9T2L8"/>
<accession>A0A3D9T2L8</accession>
<name>A0A3D9T2L8_9ACTN</name>
<evidence type="ECO:0000313" key="3">
    <source>
        <dbReference type="Proteomes" id="UP000256661"/>
    </source>
</evidence>
<proteinExistence type="predicted"/>
<protein>
    <submittedName>
        <fullName evidence="2">Uncharacterized protein</fullName>
    </submittedName>
</protein>
<evidence type="ECO:0000256" key="1">
    <source>
        <dbReference type="SAM" id="MobiDB-lite"/>
    </source>
</evidence>
<dbReference type="EMBL" id="QTTT01000001">
    <property type="protein sequence ID" value="REF00604.1"/>
    <property type="molecule type" value="Genomic_DNA"/>
</dbReference>